<evidence type="ECO:0000313" key="3">
    <source>
        <dbReference type="EMBL" id="KAI9637161.1"/>
    </source>
</evidence>
<evidence type="ECO:0000259" key="2">
    <source>
        <dbReference type="PROSITE" id="PS51673"/>
    </source>
</evidence>
<feature type="compositionally biased region" description="Basic and acidic residues" evidence="1">
    <location>
        <begin position="151"/>
        <end position="166"/>
    </location>
</feature>
<protein>
    <recommendedName>
        <fullName evidence="2">SUZ domain-containing protein</fullName>
    </recommendedName>
</protein>
<feature type="compositionally biased region" description="Polar residues" evidence="1">
    <location>
        <begin position="185"/>
        <end position="199"/>
    </location>
</feature>
<dbReference type="EMBL" id="JAKWFO010000005">
    <property type="protein sequence ID" value="KAI9637161.1"/>
    <property type="molecule type" value="Genomic_DNA"/>
</dbReference>
<keyword evidence="4" id="KW-1185">Reference proteome</keyword>
<dbReference type="RefSeq" id="XP_052946938.1">
    <property type="nucleotide sequence ID" value="XM_053093656.1"/>
</dbReference>
<proteinExistence type="predicted"/>
<accession>A0AA38HBE6</accession>
<evidence type="ECO:0000256" key="1">
    <source>
        <dbReference type="SAM" id="MobiDB-lite"/>
    </source>
</evidence>
<evidence type="ECO:0000313" key="4">
    <source>
        <dbReference type="Proteomes" id="UP001164286"/>
    </source>
</evidence>
<dbReference type="InterPro" id="IPR024771">
    <property type="entry name" value="SUZ"/>
</dbReference>
<reference evidence="3" key="1">
    <citation type="journal article" date="2022" name="G3 (Bethesda)">
        <title>High quality genome of the basidiomycete yeast Dioszegia hungarica PDD-24b-2 isolated from cloud water.</title>
        <authorList>
            <person name="Jarrige D."/>
            <person name="Haridas S."/>
            <person name="Bleykasten-Grosshans C."/>
            <person name="Joly M."/>
            <person name="Nadalig T."/>
            <person name="Sancelme M."/>
            <person name="Vuilleumier S."/>
            <person name="Grigoriev I.V."/>
            <person name="Amato P."/>
            <person name="Bringel F."/>
        </authorList>
    </citation>
    <scope>NUCLEOTIDE SEQUENCE</scope>
    <source>
        <strain evidence="3">PDD-24b-2</strain>
    </source>
</reference>
<gene>
    <name evidence="3" type="ORF">MKK02DRAFT_45874</name>
</gene>
<sequence>MSEDDWETADLSSGLSEAKAKSKLSLRAGAPTFSPRPATSSSGDAGPSRQSPATTPYIARPALYTQDEPKRSSPLGSSGGDEWFRGPKPASNRQIWDAANNHLPSPLPTAIGSPSIALASPIPQPGITILRRQPGGAEKKRGGGTQTPPKTMEEREEEYRLARERIFGGSSAATTAGQGGIGEPSRSNSNGGRARTPTQAVAGWERTIPPAGRLYDEFTGQPGLSPVPVQAVRRSPAPGILRQPMGPGEGGGFGR</sequence>
<feature type="domain" description="SUZ" evidence="2">
    <location>
        <begin position="106"/>
        <end position="171"/>
    </location>
</feature>
<comment type="caution">
    <text evidence="3">The sequence shown here is derived from an EMBL/GenBank/DDBJ whole genome shotgun (WGS) entry which is preliminary data.</text>
</comment>
<dbReference type="Proteomes" id="UP001164286">
    <property type="component" value="Unassembled WGS sequence"/>
</dbReference>
<dbReference type="Pfam" id="PF12752">
    <property type="entry name" value="SUZ"/>
    <property type="match status" value="1"/>
</dbReference>
<dbReference type="PROSITE" id="PS51673">
    <property type="entry name" value="SUZ"/>
    <property type="match status" value="1"/>
</dbReference>
<organism evidence="3 4">
    <name type="scientific">Dioszegia hungarica</name>
    <dbReference type="NCBI Taxonomy" id="4972"/>
    <lineage>
        <taxon>Eukaryota</taxon>
        <taxon>Fungi</taxon>
        <taxon>Dikarya</taxon>
        <taxon>Basidiomycota</taxon>
        <taxon>Agaricomycotina</taxon>
        <taxon>Tremellomycetes</taxon>
        <taxon>Tremellales</taxon>
        <taxon>Bulleribasidiaceae</taxon>
        <taxon>Dioszegia</taxon>
    </lineage>
</organism>
<dbReference type="AlphaFoldDB" id="A0AA38HBE6"/>
<name>A0AA38HBE6_9TREE</name>
<dbReference type="GeneID" id="77732861"/>
<feature type="region of interest" description="Disordered" evidence="1">
    <location>
        <begin position="1"/>
        <end position="101"/>
    </location>
</feature>
<feature type="region of interest" description="Disordered" evidence="1">
    <location>
        <begin position="126"/>
        <end position="255"/>
    </location>
</feature>
<feature type="compositionally biased region" description="Polar residues" evidence="1">
    <location>
        <begin position="37"/>
        <end position="54"/>
    </location>
</feature>